<dbReference type="SUPFAM" id="SSF52540">
    <property type="entry name" value="P-loop containing nucleoside triphosphate hydrolases"/>
    <property type="match status" value="1"/>
</dbReference>
<accession>A0ABQ0C560</accession>
<dbReference type="Gene3D" id="3.40.50.300">
    <property type="entry name" value="P-loop containing nucleotide triphosphate hydrolases"/>
    <property type="match status" value="1"/>
</dbReference>
<dbReference type="InterPro" id="IPR027417">
    <property type="entry name" value="P-loop_NTPase"/>
</dbReference>
<evidence type="ECO:0000313" key="3">
    <source>
        <dbReference type="EMBL" id="GAB0055850.1"/>
    </source>
</evidence>
<proteinExistence type="predicted"/>
<evidence type="ECO:0000259" key="2">
    <source>
        <dbReference type="Pfam" id="PF01695"/>
    </source>
</evidence>
<feature type="region of interest" description="Disordered" evidence="1">
    <location>
        <begin position="250"/>
        <end position="299"/>
    </location>
</feature>
<dbReference type="RefSeq" id="WP_420903562.1">
    <property type="nucleotide sequence ID" value="NZ_BAAFGK010000001.1"/>
</dbReference>
<dbReference type="InterPro" id="IPR002611">
    <property type="entry name" value="IstB_ATP-bd"/>
</dbReference>
<dbReference type="CDD" id="cd00009">
    <property type="entry name" value="AAA"/>
    <property type="match status" value="1"/>
</dbReference>
<dbReference type="PANTHER" id="PTHR30050">
    <property type="entry name" value="CHROMOSOMAL REPLICATION INITIATOR PROTEIN DNAA"/>
    <property type="match status" value="1"/>
</dbReference>
<gene>
    <name evidence="3" type="ORF">SIID45300_00148</name>
</gene>
<comment type="caution">
    <text evidence="3">The sequence shown here is derived from an EMBL/GenBank/DDBJ whole genome shotgun (WGS) entry which is preliminary data.</text>
</comment>
<feature type="region of interest" description="Disordered" evidence="1">
    <location>
        <begin position="199"/>
        <end position="231"/>
    </location>
</feature>
<dbReference type="EMBL" id="BAAFGK010000001">
    <property type="protein sequence ID" value="GAB0055850.1"/>
    <property type="molecule type" value="Genomic_DNA"/>
</dbReference>
<protein>
    <recommendedName>
        <fullName evidence="2">IstB-like ATP-binding domain-containing protein</fullName>
    </recommendedName>
</protein>
<organism evidence="3 4">
    <name type="scientific">Candidatus Magnetaquiglobus chichijimensis</name>
    <dbReference type="NCBI Taxonomy" id="3141448"/>
    <lineage>
        <taxon>Bacteria</taxon>
        <taxon>Pseudomonadati</taxon>
        <taxon>Pseudomonadota</taxon>
        <taxon>Magnetococcia</taxon>
        <taxon>Magnetococcales</taxon>
        <taxon>Candidatus Magnetaquicoccaceae</taxon>
        <taxon>Candidatus Magnetaquiglobus</taxon>
    </lineage>
</organism>
<dbReference type="Pfam" id="PF01695">
    <property type="entry name" value="IstB_IS21"/>
    <property type="match status" value="1"/>
</dbReference>
<sequence>MAKKETSKDCKICKFFKLALSDQVIFEYFGSNLNPFHSVSMAKFPFVRTLDGFDFEIQPALEPKQTRELTACRWVGNGDAVLLPGSPGVGKTHLAVALGREAIERGYSVLFTTAPFLVATLAKAHLAGRLEEKMSPFAKPKLLIVDERGYLPLEANAAYLFFQLVSKRYERGSMLVTRNRGVGEWGEVFGDPVVATAIPGSPRPNWRAPPKDSARSSPTIRMASLPGPHISLRSGQTRTWCAWSSAPAARYPRPAETDSDHPSPAADIPPCSTVSDTCAPRSPAPPPHRSRRGSPARAR</sequence>
<name>A0ABQ0C560_9PROT</name>
<feature type="compositionally biased region" description="Basic residues" evidence="1">
    <location>
        <begin position="288"/>
        <end position="299"/>
    </location>
</feature>
<evidence type="ECO:0000256" key="1">
    <source>
        <dbReference type="SAM" id="MobiDB-lite"/>
    </source>
</evidence>
<keyword evidence="4" id="KW-1185">Reference proteome</keyword>
<dbReference type="Proteomes" id="UP001628193">
    <property type="component" value="Unassembled WGS sequence"/>
</dbReference>
<reference evidence="3 4" key="1">
    <citation type="submission" date="2024-09" db="EMBL/GenBank/DDBJ databases">
        <title>Draft genome sequence of Candidatus Magnetaquicoccaceae bacterium FCR-1.</title>
        <authorList>
            <person name="Shimoshige H."/>
            <person name="Shimamura S."/>
            <person name="Taoka A."/>
            <person name="Kobayashi H."/>
            <person name="Maekawa T."/>
        </authorList>
    </citation>
    <scope>NUCLEOTIDE SEQUENCE [LARGE SCALE GENOMIC DNA]</scope>
    <source>
        <strain evidence="3 4">FCR-1</strain>
    </source>
</reference>
<dbReference type="PANTHER" id="PTHR30050:SF4">
    <property type="entry name" value="ATP-BINDING PROTEIN RV3427C IN INSERTION SEQUENCE-RELATED"/>
    <property type="match status" value="1"/>
</dbReference>
<evidence type="ECO:0000313" key="4">
    <source>
        <dbReference type="Proteomes" id="UP001628193"/>
    </source>
</evidence>
<feature type="domain" description="IstB-like ATP-binding" evidence="2">
    <location>
        <begin position="37"/>
        <end position="198"/>
    </location>
</feature>